<dbReference type="EMBL" id="GDIQ01078120">
    <property type="protein sequence ID" value="JAN16617.1"/>
    <property type="molecule type" value="Transcribed_RNA"/>
</dbReference>
<dbReference type="GO" id="GO:0061617">
    <property type="term" value="C:MICOS complex"/>
    <property type="evidence" value="ECO:0007669"/>
    <property type="project" value="TreeGrafter"/>
</dbReference>
<protein>
    <submittedName>
        <fullName evidence="2">D.coding region cloned by GAL4 enhancer trap line</fullName>
    </submittedName>
    <submittedName>
        <fullName evidence="3">MICOS complex subunit MIC19</fullName>
    </submittedName>
</protein>
<dbReference type="Proteomes" id="UP000076858">
    <property type="component" value="Unassembled WGS sequence"/>
</dbReference>
<sequence length="210" mass="24030">MGNSPSNRKITVVNDEVAGVIKISDSVVRRLKGEIEREREAKSSHQPAHAKQQNEDSELPKSSINDTLPSTKEMQVSSKDTTSPSSGNKEKNESNHYGHFMEEAHLTSLKIRQEKEAEIQRVQEHWRNQLLNLTEHYSKLAEQTEAEYRAAVEDIQRSFSKESFNDVCSEQKGCVLKCYKENKDKPLFCANEVKEFASCVDKFRIDKLAR</sequence>
<evidence type="ECO:0000313" key="4">
    <source>
        <dbReference type="Proteomes" id="UP000076858"/>
    </source>
</evidence>
<reference evidence="3 4" key="2">
    <citation type="submission" date="2016-03" db="EMBL/GenBank/DDBJ databases">
        <title>EvidentialGene: Evidence-directed Construction of Genes on Genomes.</title>
        <authorList>
            <person name="Gilbert D.G."/>
            <person name="Choi J.-H."/>
            <person name="Mockaitis K."/>
            <person name="Colbourne J."/>
            <person name="Pfrender M."/>
        </authorList>
    </citation>
    <scope>NUCLEOTIDE SEQUENCE [LARGE SCALE GENOMIC DNA]</scope>
    <source>
        <strain evidence="3 4">Xinb3</strain>
        <tissue evidence="3">Complete organism</tissue>
    </source>
</reference>
<dbReference type="STRING" id="35525.A0A0P6EEF6"/>
<evidence type="ECO:0000256" key="1">
    <source>
        <dbReference type="SAM" id="MobiDB-lite"/>
    </source>
</evidence>
<evidence type="ECO:0000313" key="2">
    <source>
        <dbReference type="EMBL" id="JAN16617.1"/>
    </source>
</evidence>
<reference evidence="2" key="1">
    <citation type="submission" date="2015-10" db="EMBL/GenBank/DDBJ databases">
        <title>EvidentialGene: Evidence-directed Construction of Complete mRNA Transcriptomes without Genomes.</title>
        <authorList>
            <person name="Gilbert D.G."/>
        </authorList>
    </citation>
    <scope>NUCLEOTIDE SEQUENCE</scope>
</reference>
<dbReference type="InterPro" id="IPR052632">
    <property type="entry name" value="MICOS_subunit_Mic19"/>
</dbReference>
<accession>A0A0P6EEF6</accession>
<feature type="region of interest" description="Disordered" evidence="1">
    <location>
        <begin position="34"/>
        <end position="98"/>
    </location>
</feature>
<feature type="compositionally biased region" description="Basic and acidic residues" evidence="1">
    <location>
        <begin position="34"/>
        <end position="43"/>
    </location>
</feature>
<dbReference type="PANTHER" id="PTHR21588">
    <property type="entry name" value="COILED-COIL-HELIX-COILED-COIL-HELIX DOMAIN CONTAINING 6"/>
    <property type="match status" value="1"/>
</dbReference>
<dbReference type="OrthoDB" id="70030at2759"/>
<name>A0A0P6EEF6_9CRUS</name>
<evidence type="ECO:0000313" key="3">
    <source>
        <dbReference type="EMBL" id="KZS17191.1"/>
    </source>
</evidence>
<dbReference type="EMBL" id="LRGB01000642">
    <property type="protein sequence ID" value="KZS17191.1"/>
    <property type="molecule type" value="Genomic_DNA"/>
</dbReference>
<proteinExistence type="predicted"/>
<dbReference type="PANTHER" id="PTHR21588:SF18">
    <property type="entry name" value="MICOS COMPLEX SUBUNIT MIC19"/>
    <property type="match status" value="1"/>
</dbReference>
<organism evidence="2">
    <name type="scientific">Daphnia magna</name>
    <dbReference type="NCBI Taxonomy" id="35525"/>
    <lineage>
        <taxon>Eukaryota</taxon>
        <taxon>Metazoa</taxon>
        <taxon>Ecdysozoa</taxon>
        <taxon>Arthropoda</taxon>
        <taxon>Crustacea</taxon>
        <taxon>Branchiopoda</taxon>
        <taxon>Diplostraca</taxon>
        <taxon>Cladocera</taxon>
        <taxon>Anomopoda</taxon>
        <taxon>Daphniidae</taxon>
        <taxon>Daphnia</taxon>
    </lineage>
</organism>
<keyword evidence="4" id="KW-1185">Reference proteome</keyword>
<feature type="compositionally biased region" description="Basic and acidic residues" evidence="1">
    <location>
        <begin position="88"/>
        <end position="98"/>
    </location>
</feature>
<dbReference type="AlphaFoldDB" id="A0A0P6EEF6"/>
<dbReference type="GO" id="GO:0007007">
    <property type="term" value="P:inner mitochondrial membrane organization"/>
    <property type="evidence" value="ECO:0007669"/>
    <property type="project" value="TreeGrafter"/>
</dbReference>
<gene>
    <name evidence="3" type="ORF">APZ42_016756</name>
</gene>
<feature type="compositionally biased region" description="Polar residues" evidence="1">
    <location>
        <begin position="60"/>
        <end position="87"/>
    </location>
</feature>